<proteinExistence type="predicted"/>
<organism evidence="2 3">
    <name type="scientific">Paramecium bursaria Chlorella virus NY2A</name>
    <name type="common">PBCV-NY2A</name>
    <dbReference type="NCBI Taxonomy" id="46021"/>
    <lineage>
        <taxon>Viruses</taxon>
        <taxon>Varidnaviria</taxon>
        <taxon>Bamfordvirae</taxon>
        <taxon>Nucleocytoviricota</taxon>
        <taxon>Megaviricetes</taxon>
        <taxon>Algavirales</taxon>
        <taxon>Phycodnaviridae</taxon>
        <taxon>Chlorovirus</taxon>
        <taxon>Chlorovirus americanus</taxon>
    </lineage>
</organism>
<protein>
    <submittedName>
        <fullName evidence="2">Uncharacterized protein b745R</fullName>
    </submittedName>
</protein>
<feature type="transmembrane region" description="Helical" evidence="1">
    <location>
        <begin position="15"/>
        <end position="35"/>
    </location>
</feature>
<dbReference type="Proteomes" id="UP000202419">
    <property type="component" value="Segment"/>
</dbReference>
<organismHost>
    <name type="scientific">Chlorella</name>
    <dbReference type="NCBI Taxonomy" id="3071"/>
</organismHost>
<sequence>MIYNSSIIATLSSNLFTNSFAIISIIISISIMESFNLKSPGMKRSSQSFIQGTTKFRTMPLLKCAGVLLGR</sequence>
<evidence type="ECO:0000313" key="3">
    <source>
        <dbReference type="Proteomes" id="UP000202419"/>
    </source>
</evidence>
<evidence type="ECO:0000313" key="2">
    <source>
        <dbReference type="EMBL" id="ABT15144.1"/>
    </source>
</evidence>
<dbReference type="RefSeq" id="YP_001497941.1">
    <property type="nucleotide sequence ID" value="NC_009898.1"/>
</dbReference>
<keyword evidence="1" id="KW-0472">Membrane</keyword>
<gene>
    <name evidence="2" type="primary">b745R</name>
    <name evidence="2" type="ORF">NY2A_b745R</name>
</gene>
<accession>A7IXS0</accession>
<keyword evidence="1" id="KW-1133">Transmembrane helix</keyword>
<keyword evidence="3" id="KW-1185">Reference proteome</keyword>
<reference evidence="2 3" key="1">
    <citation type="journal article" date="2007" name="Virology">
        <title>Sequence and annotation of the 369-kb NY-2A and the 345-kb AR158 viruses that infect Chlorella NC64A.</title>
        <authorList>
            <person name="Fitzgerald L.A."/>
            <person name="Graves M.V."/>
            <person name="Li X."/>
            <person name="Feldblyum T."/>
            <person name="Nierman W.C."/>
            <person name="Van Etten J.L."/>
        </authorList>
    </citation>
    <scope>NUCLEOTIDE SEQUENCE [LARGE SCALE GENOMIC DNA]</scope>
    <source>
        <strain evidence="2 3">NY-2A</strain>
    </source>
</reference>
<dbReference type="GeneID" id="5658960"/>
<dbReference type="KEGG" id="vg:5658960"/>
<dbReference type="EMBL" id="DQ491002">
    <property type="protein sequence ID" value="ABT15144.1"/>
    <property type="molecule type" value="Genomic_DNA"/>
</dbReference>
<name>A7IXS0_PBCVN</name>
<keyword evidence="1" id="KW-0812">Transmembrane</keyword>
<evidence type="ECO:0000256" key="1">
    <source>
        <dbReference type="SAM" id="Phobius"/>
    </source>
</evidence>